<dbReference type="SUPFAM" id="SSF51905">
    <property type="entry name" value="FAD/NAD(P)-binding domain"/>
    <property type="match status" value="1"/>
</dbReference>
<protein>
    <submittedName>
        <fullName evidence="4">Thioredoxin reductase</fullName>
    </submittedName>
</protein>
<dbReference type="AlphaFoldDB" id="A5D3N8"/>
<accession>A5D3N8</accession>
<reference evidence="5" key="1">
    <citation type="journal article" date="2008" name="Genome Res.">
        <title>The genome of Pelotomaculum thermopropionicum reveals niche-associated evolution in anaerobic microbiota.</title>
        <authorList>
            <person name="Kosaka T."/>
            <person name="Kato S."/>
            <person name="Shimoyama T."/>
            <person name="Ishii S."/>
            <person name="Abe T."/>
            <person name="Watanabe K."/>
        </authorList>
    </citation>
    <scope>NUCLEOTIDE SEQUENCE [LARGE SCALE GENOMIC DNA]</scope>
    <source>
        <strain evidence="5">DSM 13744 / JCM 10971 / SI</strain>
    </source>
</reference>
<proteinExistence type="predicted"/>
<sequence length="289" mass="30750">MEGERWDIAVVGCGPAGLSAAVNAAVRGRKAVVFGGEFCSPKLQKSPVVNNYLGLPGISGENLRKKFLEHVRRLNIPVRRLKVDSVCRAGDGMFLVAAGDRSFQARAVVIATGVTVSRLIEGEREFTGKGVSYCATCDGLLFGGRDVAVIAHTPEGVEEANFLAGACRRVYFIPGAKTAVSGLKPEVEVVRGEVEAITGNGFVSGIRLRDRELAVDGVFIYRETFLPDRLVPGLALNGNHIKVGRSFNTNIKGIFAAGDCTGKPYQLAKAVGEGQVAALSAVQYLDRVE</sequence>
<name>A5D3N8_PELTS</name>
<keyword evidence="5" id="KW-1185">Reference proteome</keyword>
<evidence type="ECO:0000313" key="4">
    <source>
        <dbReference type="EMBL" id="BAF59143.1"/>
    </source>
</evidence>
<keyword evidence="2" id="KW-0560">Oxidoreductase</keyword>
<evidence type="ECO:0000256" key="1">
    <source>
        <dbReference type="ARBA" id="ARBA00022630"/>
    </source>
</evidence>
<organism evidence="4 5">
    <name type="scientific">Pelotomaculum thermopropionicum (strain DSM 13744 / JCM 10971 / SI)</name>
    <dbReference type="NCBI Taxonomy" id="370438"/>
    <lineage>
        <taxon>Bacteria</taxon>
        <taxon>Bacillati</taxon>
        <taxon>Bacillota</taxon>
        <taxon>Clostridia</taxon>
        <taxon>Eubacteriales</taxon>
        <taxon>Desulfotomaculaceae</taxon>
        <taxon>Pelotomaculum</taxon>
    </lineage>
</organism>
<keyword evidence="1" id="KW-0285">Flavoprotein</keyword>
<evidence type="ECO:0000256" key="2">
    <source>
        <dbReference type="ARBA" id="ARBA00023002"/>
    </source>
</evidence>
<evidence type="ECO:0000259" key="3">
    <source>
        <dbReference type="Pfam" id="PF07992"/>
    </source>
</evidence>
<gene>
    <name evidence="4" type="primary">TrxB</name>
    <name evidence="4" type="ordered locus">PTH_0962</name>
</gene>
<dbReference type="eggNOG" id="COG0492">
    <property type="taxonomic scope" value="Bacteria"/>
</dbReference>
<dbReference type="EMBL" id="AP009389">
    <property type="protein sequence ID" value="BAF59143.1"/>
    <property type="molecule type" value="Genomic_DNA"/>
</dbReference>
<dbReference type="Proteomes" id="UP000006556">
    <property type="component" value="Chromosome"/>
</dbReference>
<dbReference type="Gene3D" id="3.50.50.60">
    <property type="entry name" value="FAD/NAD(P)-binding domain"/>
    <property type="match status" value="2"/>
</dbReference>
<dbReference type="STRING" id="370438.PTH_0962"/>
<dbReference type="PRINTS" id="PR00368">
    <property type="entry name" value="FADPNR"/>
</dbReference>
<evidence type="ECO:0000313" key="5">
    <source>
        <dbReference type="Proteomes" id="UP000006556"/>
    </source>
</evidence>
<dbReference type="GO" id="GO:0016491">
    <property type="term" value="F:oxidoreductase activity"/>
    <property type="evidence" value="ECO:0007669"/>
    <property type="project" value="UniProtKB-KW"/>
</dbReference>
<dbReference type="PRINTS" id="PR00469">
    <property type="entry name" value="PNDRDTASEII"/>
</dbReference>
<dbReference type="HOGENOM" id="CLU_031864_5_3_9"/>
<dbReference type="InterPro" id="IPR050097">
    <property type="entry name" value="Ferredoxin-NADP_redctase_2"/>
</dbReference>
<dbReference type="InterPro" id="IPR036188">
    <property type="entry name" value="FAD/NAD-bd_sf"/>
</dbReference>
<dbReference type="KEGG" id="pth:PTH_0962"/>
<feature type="domain" description="FAD/NAD(P)-binding" evidence="3">
    <location>
        <begin position="7"/>
        <end position="274"/>
    </location>
</feature>
<dbReference type="Pfam" id="PF07992">
    <property type="entry name" value="Pyr_redox_2"/>
    <property type="match status" value="1"/>
</dbReference>
<dbReference type="PANTHER" id="PTHR48105">
    <property type="entry name" value="THIOREDOXIN REDUCTASE 1-RELATED-RELATED"/>
    <property type="match status" value="1"/>
</dbReference>
<dbReference type="InterPro" id="IPR023753">
    <property type="entry name" value="FAD/NAD-binding_dom"/>
</dbReference>